<evidence type="ECO:0000256" key="3">
    <source>
        <dbReference type="ARBA" id="ARBA00023004"/>
    </source>
</evidence>
<keyword evidence="3" id="KW-0408">Iron</keyword>
<evidence type="ECO:0000256" key="2">
    <source>
        <dbReference type="ARBA" id="ARBA00022723"/>
    </source>
</evidence>
<evidence type="ECO:0000256" key="1">
    <source>
        <dbReference type="ARBA" id="ARBA00010617"/>
    </source>
</evidence>
<protein>
    <submittedName>
        <fullName evidence="5">Cytochrome P450 2J2-like</fullName>
    </submittedName>
</protein>
<comment type="caution">
    <text evidence="5">The sequence shown here is derived from an EMBL/GenBank/DDBJ whole genome shotgun (WGS) entry which is preliminary data.</text>
</comment>
<evidence type="ECO:0000256" key="4">
    <source>
        <dbReference type="SAM" id="Phobius"/>
    </source>
</evidence>
<accession>A0AAW1BI00</accession>
<dbReference type="InterPro" id="IPR050182">
    <property type="entry name" value="Cytochrome_P450_fam2"/>
</dbReference>
<gene>
    <name evidence="5" type="ORF">NXF25_012180</name>
</gene>
<feature type="transmembrane region" description="Helical" evidence="4">
    <location>
        <begin position="52"/>
        <end position="72"/>
    </location>
</feature>
<keyword evidence="2" id="KW-0479">Metal-binding</keyword>
<keyword evidence="4" id="KW-0812">Transmembrane</keyword>
<dbReference type="GO" id="GO:0016712">
    <property type="term" value="F:oxidoreductase activity, acting on paired donors, with incorporation or reduction of molecular oxygen, reduced flavin or flavoprotein as one donor, and incorporation of one atom of oxygen"/>
    <property type="evidence" value="ECO:0007669"/>
    <property type="project" value="TreeGrafter"/>
</dbReference>
<proteinExistence type="inferred from homology"/>
<reference evidence="5 6" key="1">
    <citation type="journal article" date="2024" name="Proc. Natl. Acad. Sci. U.S.A.">
        <title>The genetic regulatory architecture and epigenomic basis for age-related changes in rattlesnake venom.</title>
        <authorList>
            <person name="Hogan M.P."/>
            <person name="Holding M.L."/>
            <person name="Nystrom G.S."/>
            <person name="Colston T.J."/>
            <person name="Bartlett D.A."/>
            <person name="Mason A.J."/>
            <person name="Ellsworth S.A."/>
            <person name="Rautsaw R.M."/>
            <person name="Lawrence K.C."/>
            <person name="Strickland J.L."/>
            <person name="He B."/>
            <person name="Fraser P."/>
            <person name="Margres M.J."/>
            <person name="Gilbert D.M."/>
            <person name="Gibbs H.L."/>
            <person name="Parkinson C.L."/>
            <person name="Rokyta D.R."/>
        </authorList>
    </citation>
    <scope>NUCLEOTIDE SEQUENCE [LARGE SCALE GENOMIC DNA]</scope>
    <source>
        <strain evidence="5">DRR0105</strain>
    </source>
</reference>
<dbReference type="GO" id="GO:0006082">
    <property type="term" value="P:organic acid metabolic process"/>
    <property type="evidence" value="ECO:0007669"/>
    <property type="project" value="TreeGrafter"/>
</dbReference>
<evidence type="ECO:0000313" key="5">
    <source>
        <dbReference type="EMBL" id="KAK9401466.1"/>
    </source>
</evidence>
<dbReference type="SUPFAM" id="SSF48264">
    <property type="entry name" value="Cytochrome P450"/>
    <property type="match status" value="1"/>
</dbReference>
<keyword evidence="6" id="KW-1185">Reference proteome</keyword>
<keyword evidence="4" id="KW-0472">Membrane</keyword>
<dbReference type="GO" id="GO:0020037">
    <property type="term" value="F:heme binding"/>
    <property type="evidence" value="ECO:0007669"/>
    <property type="project" value="InterPro"/>
</dbReference>
<dbReference type="Pfam" id="PF00067">
    <property type="entry name" value="p450"/>
    <property type="match status" value="1"/>
</dbReference>
<comment type="similarity">
    <text evidence="1">Belongs to the cytochrome P450 family.</text>
</comment>
<dbReference type="AlphaFoldDB" id="A0AAW1BI00"/>
<dbReference type="GO" id="GO:0005737">
    <property type="term" value="C:cytoplasm"/>
    <property type="evidence" value="ECO:0007669"/>
    <property type="project" value="TreeGrafter"/>
</dbReference>
<sequence>MGRTWKHQRRFSMATLKVLGMGKTSLQYQIQEEAEKLVEEFRKSEGKPMNPYLALTLAVSNVICVLVFGYRFSIEDETFHRLLEAMENLFSVDSSLAGIPGACHRLLGKCPGGRTGTAPH</sequence>
<dbReference type="PANTHER" id="PTHR24300">
    <property type="entry name" value="CYTOCHROME P450 508A4-RELATED"/>
    <property type="match status" value="1"/>
</dbReference>
<dbReference type="GO" id="GO:0005506">
    <property type="term" value="F:iron ion binding"/>
    <property type="evidence" value="ECO:0007669"/>
    <property type="project" value="InterPro"/>
</dbReference>
<dbReference type="Proteomes" id="UP001474421">
    <property type="component" value="Unassembled WGS sequence"/>
</dbReference>
<dbReference type="GO" id="GO:0006805">
    <property type="term" value="P:xenobiotic metabolic process"/>
    <property type="evidence" value="ECO:0007669"/>
    <property type="project" value="TreeGrafter"/>
</dbReference>
<evidence type="ECO:0000313" key="6">
    <source>
        <dbReference type="Proteomes" id="UP001474421"/>
    </source>
</evidence>
<dbReference type="InterPro" id="IPR001128">
    <property type="entry name" value="Cyt_P450"/>
</dbReference>
<dbReference type="PANTHER" id="PTHR24300:SF411">
    <property type="entry name" value="CYTOCHROME P450, FAMILY 2, SUBFAMILY AB, POLYPEPTIDE 4-RELATED"/>
    <property type="match status" value="1"/>
</dbReference>
<dbReference type="EMBL" id="JAOTOJ010000005">
    <property type="protein sequence ID" value="KAK9401466.1"/>
    <property type="molecule type" value="Genomic_DNA"/>
</dbReference>
<dbReference type="Gene3D" id="1.10.630.10">
    <property type="entry name" value="Cytochrome P450"/>
    <property type="match status" value="1"/>
</dbReference>
<name>A0AAW1BI00_CROAD</name>
<dbReference type="InterPro" id="IPR036396">
    <property type="entry name" value="Cyt_P450_sf"/>
</dbReference>
<organism evidence="5 6">
    <name type="scientific">Crotalus adamanteus</name>
    <name type="common">Eastern diamondback rattlesnake</name>
    <dbReference type="NCBI Taxonomy" id="8729"/>
    <lineage>
        <taxon>Eukaryota</taxon>
        <taxon>Metazoa</taxon>
        <taxon>Chordata</taxon>
        <taxon>Craniata</taxon>
        <taxon>Vertebrata</taxon>
        <taxon>Euteleostomi</taxon>
        <taxon>Lepidosauria</taxon>
        <taxon>Squamata</taxon>
        <taxon>Bifurcata</taxon>
        <taxon>Unidentata</taxon>
        <taxon>Episquamata</taxon>
        <taxon>Toxicofera</taxon>
        <taxon>Serpentes</taxon>
        <taxon>Colubroidea</taxon>
        <taxon>Viperidae</taxon>
        <taxon>Crotalinae</taxon>
        <taxon>Crotalus</taxon>
    </lineage>
</organism>
<keyword evidence="4" id="KW-1133">Transmembrane helix</keyword>